<evidence type="ECO:0008006" key="10">
    <source>
        <dbReference type="Google" id="ProtNLM"/>
    </source>
</evidence>
<reference evidence="9" key="1">
    <citation type="journal article" date="2002" name="Science">
        <title>The draft genome of Ciona intestinalis: insights into chordate and vertebrate origins.</title>
        <authorList>
            <person name="Dehal P."/>
            <person name="Satou Y."/>
            <person name="Campbell R.K."/>
            <person name="Chapman J."/>
            <person name="Degnan B."/>
            <person name="De Tomaso A."/>
            <person name="Davidson B."/>
            <person name="Di Gregorio A."/>
            <person name="Gelpke M."/>
            <person name="Goodstein D.M."/>
            <person name="Harafuji N."/>
            <person name="Hastings K.E."/>
            <person name="Ho I."/>
            <person name="Hotta K."/>
            <person name="Huang W."/>
            <person name="Kawashima T."/>
            <person name="Lemaire P."/>
            <person name="Martinez D."/>
            <person name="Meinertzhagen I.A."/>
            <person name="Necula S."/>
            <person name="Nonaka M."/>
            <person name="Putnam N."/>
            <person name="Rash S."/>
            <person name="Saiga H."/>
            <person name="Satake M."/>
            <person name="Terry A."/>
            <person name="Yamada L."/>
            <person name="Wang H.G."/>
            <person name="Awazu S."/>
            <person name="Azumi K."/>
            <person name="Boore J."/>
            <person name="Branno M."/>
            <person name="Chin-Bow S."/>
            <person name="DeSantis R."/>
            <person name="Doyle S."/>
            <person name="Francino P."/>
            <person name="Keys D.N."/>
            <person name="Haga S."/>
            <person name="Hayashi H."/>
            <person name="Hino K."/>
            <person name="Imai K.S."/>
            <person name="Inaba K."/>
            <person name="Kano S."/>
            <person name="Kobayashi K."/>
            <person name="Kobayashi M."/>
            <person name="Lee B.I."/>
            <person name="Makabe K.W."/>
            <person name="Manohar C."/>
            <person name="Matassi G."/>
            <person name="Medina M."/>
            <person name="Mochizuki Y."/>
            <person name="Mount S."/>
            <person name="Morishita T."/>
            <person name="Miura S."/>
            <person name="Nakayama A."/>
            <person name="Nishizaka S."/>
            <person name="Nomoto H."/>
            <person name="Ohta F."/>
            <person name="Oishi K."/>
            <person name="Rigoutsos I."/>
            <person name="Sano M."/>
            <person name="Sasaki A."/>
            <person name="Sasakura Y."/>
            <person name="Shoguchi E."/>
            <person name="Shin-i T."/>
            <person name="Spagnuolo A."/>
            <person name="Stainier D."/>
            <person name="Suzuki M.M."/>
            <person name="Tassy O."/>
            <person name="Takatori N."/>
            <person name="Tokuoka M."/>
            <person name="Yagi K."/>
            <person name="Yoshizaki F."/>
            <person name="Wada S."/>
            <person name="Zhang C."/>
            <person name="Hyatt P.D."/>
            <person name="Larimer F."/>
            <person name="Detter C."/>
            <person name="Doggett N."/>
            <person name="Glavina T."/>
            <person name="Hawkins T."/>
            <person name="Richardson P."/>
            <person name="Lucas S."/>
            <person name="Kohara Y."/>
            <person name="Levine M."/>
            <person name="Satoh N."/>
            <person name="Rokhsar D.S."/>
        </authorList>
    </citation>
    <scope>NUCLEOTIDE SEQUENCE [LARGE SCALE GENOMIC DNA]</scope>
</reference>
<dbReference type="PANTHER" id="PTHR13493">
    <property type="entry name" value="ZINC FINGER CCHC DOMAIN-CONTAINING"/>
    <property type="match status" value="1"/>
</dbReference>
<dbReference type="Ensembl" id="ENSCINT00000013585.3">
    <property type="protein sequence ID" value="ENSCINP00000013585.3"/>
    <property type="gene ID" value="ENSCING00000006615.3"/>
</dbReference>
<feature type="domain" description="CTCHY-type" evidence="7">
    <location>
        <begin position="169"/>
        <end position="233"/>
    </location>
</feature>
<reference evidence="8" key="3">
    <citation type="submission" date="2025-08" db="UniProtKB">
        <authorList>
            <consortium name="Ensembl"/>
        </authorList>
    </citation>
    <scope>IDENTIFICATION</scope>
</reference>
<keyword evidence="3" id="KW-0489">Methyltransferase</keyword>
<dbReference type="GO" id="GO:0005737">
    <property type="term" value="C:cytoplasm"/>
    <property type="evidence" value="ECO:0007669"/>
    <property type="project" value="UniProtKB-SubCell"/>
</dbReference>
<dbReference type="HOGENOM" id="CLU_084946_0_0_1"/>
<dbReference type="SUPFAM" id="SSF161245">
    <property type="entry name" value="Zinc hairpin stack"/>
    <property type="match status" value="1"/>
</dbReference>
<dbReference type="InterPro" id="IPR039846">
    <property type="entry name" value="ZCCHC4"/>
</dbReference>
<feature type="domain" description="CCHC-type" evidence="6">
    <location>
        <begin position="240"/>
        <end position="254"/>
    </location>
</feature>
<dbReference type="AlphaFoldDB" id="F6QPL4"/>
<keyword evidence="5" id="KW-0863">Zinc-finger</keyword>
<keyword evidence="4" id="KW-0808">Transferase</keyword>
<evidence type="ECO:0000259" key="6">
    <source>
        <dbReference type="PROSITE" id="PS50158"/>
    </source>
</evidence>
<dbReference type="SMR" id="F6QPL4"/>
<evidence type="ECO:0000256" key="3">
    <source>
        <dbReference type="ARBA" id="ARBA00022603"/>
    </source>
</evidence>
<keyword evidence="9" id="KW-1185">Reference proteome</keyword>
<dbReference type="FunCoup" id="F6QPL4">
    <property type="interactions" value="77"/>
</dbReference>
<evidence type="ECO:0000259" key="7">
    <source>
        <dbReference type="PROSITE" id="PS51270"/>
    </source>
</evidence>
<evidence type="ECO:0000256" key="5">
    <source>
        <dbReference type="PROSITE-ProRule" id="PRU00047"/>
    </source>
</evidence>
<proteinExistence type="predicted"/>
<dbReference type="STRING" id="7719.ENSCINP00000013585"/>
<dbReference type="InterPro" id="IPR037275">
    <property type="entry name" value="Znf_CTCHY_sf"/>
</dbReference>
<evidence type="ECO:0000313" key="8">
    <source>
        <dbReference type="Ensembl" id="ENSCINP00000013585.3"/>
    </source>
</evidence>
<dbReference type="InterPro" id="IPR041370">
    <property type="entry name" value="Mlase_EEF1AKMT1/ZCCHC4"/>
</dbReference>
<dbReference type="PROSITE" id="PS50216">
    <property type="entry name" value="DHHC"/>
    <property type="match status" value="1"/>
</dbReference>
<dbReference type="PANTHER" id="PTHR13493:SF3">
    <property type="entry name" value="RRNA N6-ADENOSINE-METHYLTRANSFERASE ZCCHC4"/>
    <property type="match status" value="1"/>
</dbReference>
<dbReference type="OMA" id="FYRYSQF"/>
<dbReference type="GO" id="GO:0008988">
    <property type="term" value="F:rRNA (adenine-N6-)-methyltransferase activity"/>
    <property type="evidence" value="ECO:0007669"/>
    <property type="project" value="InterPro"/>
</dbReference>
<keyword evidence="2" id="KW-0963">Cytoplasm</keyword>
<dbReference type="PROSITE" id="PS50158">
    <property type="entry name" value="ZF_CCHC"/>
    <property type="match status" value="1"/>
</dbReference>
<dbReference type="Proteomes" id="UP000008144">
    <property type="component" value="Chromosome 9"/>
</dbReference>
<evidence type="ECO:0000256" key="4">
    <source>
        <dbReference type="ARBA" id="ARBA00022679"/>
    </source>
</evidence>
<accession>F6QPL4</accession>
<dbReference type="InterPro" id="IPR001878">
    <property type="entry name" value="Znf_CCHC"/>
</dbReference>
<reference evidence="8" key="4">
    <citation type="submission" date="2025-09" db="UniProtKB">
        <authorList>
            <consortium name="Ensembl"/>
        </authorList>
    </citation>
    <scope>IDENTIFICATION</scope>
</reference>
<sequence length="286" mass="33855">MPRLHEYIQSTSNISSILLDIDNRYKMFWSNEQFCRFNMFNRHFFNPTSKLSFKKFLKSAEHPRNIVVVVDPPFGGLVDCVCESLKWISRFAFSLFGQNSTQLLTTLWLFPYFMEKRIKNQLQLTMLDYRVDYENHRKFKEAKHGRYMSPVRIFTNIKNKTVRLPSPDYSYRFCELCQRFVAKDNLHCKLCNDCPSKDGRTYRHCNICQICVKPGRKHCKTCDRCQPPLHSCNPHTSDGCHSCGEATHKRKDCPLLLNHQKTEVSLKKNKLLKFKSRKRKSFFSNP</sequence>
<keyword evidence="5" id="KW-0862">Zinc</keyword>
<reference evidence="8" key="2">
    <citation type="journal article" date="2008" name="Genome Biol.">
        <title>Improved genome assembly and evidence-based global gene model set for the chordate Ciona intestinalis: new insight into intron and operon populations.</title>
        <authorList>
            <person name="Satou Y."/>
            <person name="Mineta K."/>
            <person name="Ogasawara M."/>
            <person name="Sasakura Y."/>
            <person name="Shoguchi E."/>
            <person name="Ueno K."/>
            <person name="Yamada L."/>
            <person name="Matsumoto J."/>
            <person name="Wasserscheid J."/>
            <person name="Dewar K."/>
            <person name="Wiley G.B."/>
            <person name="Macmil S.L."/>
            <person name="Roe B.A."/>
            <person name="Zeller R.W."/>
            <person name="Hastings K.E."/>
            <person name="Lemaire P."/>
            <person name="Lindquist E."/>
            <person name="Endo T."/>
            <person name="Hotta K."/>
            <person name="Inaba K."/>
        </authorList>
    </citation>
    <scope>NUCLEOTIDE SEQUENCE [LARGE SCALE GENOMIC DNA]</scope>
    <source>
        <strain evidence="8">wild type</strain>
    </source>
</reference>
<comment type="subcellular location">
    <subcellularLocation>
        <location evidence="1">Cytoplasm</location>
    </subcellularLocation>
</comment>
<dbReference type="Pfam" id="PF10237">
    <property type="entry name" value="N6-adenineMlase"/>
    <property type="match status" value="1"/>
</dbReference>
<dbReference type="GO" id="GO:0003676">
    <property type="term" value="F:nucleic acid binding"/>
    <property type="evidence" value="ECO:0007669"/>
    <property type="project" value="InterPro"/>
</dbReference>
<dbReference type="PROSITE" id="PS51270">
    <property type="entry name" value="ZF_CTCHY"/>
    <property type="match status" value="1"/>
</dbReference>
<dbReference type="InParanoid" id="F6QPL4"/>
<evidence type="ECO:0000313" key="9">
    <source>
        <dbReference type="Proteomes" id="UP000008144"/>
    </source>
</evidence>
<evidence type="ECO:0000256" key="2">
    <source>
        <dbReference type="ARBA" id="ARBA00022490"/>
    </source>
</evidence>
<dbReference type="InterPro" id="IPR017921">
    <property type="entry name" value="Znf_CTCHY"/>
</dbReference>
<protein>
    <recommendedName>
        <fullName evidence="10">Zinc finger protein</fullName>
    </recommendedName>
</protein>
<evidence type="ECO:0000256" key="1">
    <source>
        <dbReference type="ARBA" id="ARBA00004496"/>
    </source>
</evidence>
<organism evidence="8 9">
    <name type="scientific">Ciona intestinalis</name>
    <name type="common">Transparent sea squirt</name>
    <name type="synonym">Ascidia intestinalis</name>
    <dbReference type="NCBI Taxonomy" id="7719"/>
    <lineage>
        <taxon>Eukaryota</taxon>
        <taxon>Metazoa</taxon>
        <taxon>Chordata</taxon>
        <taxon>Tunicata</taxon>
        <taxon>Ascidiacea</taxon>
        <taxon>Phlebobranchia</taxon>
        <taxon>Cionidae</taxon>
        <taxon>Ciona</taxon>
    </lineage>
</organism>
<dbReference type="GO" id="GO:0008270">
    <property type="term" value="F:zinc ion binding"/>
    <property type="evidence" value="ECO:0007669"/>
    <property type="project" value="UniProtKB-KW"/>
</dbReference>
<dbReference type="EMBL" id="EAAA01002841">
    <property type="status" value="NOT_ANNOTATED_CDS"/>
    <property type="molecule type" value="Genomic_DNA"/>
</dbReference>
<dbReference type="GeneTree" id="ENSGT00390000012556"/>
<name>F6QPL4_CIOIN</name>
<keyword evidence="5" id="KW-0479">Metal-binding</keyword>